<comment type="cofactor">
    <cofactor evidence="2">
        <name>Zn(2+)</name>
        <dbReference type="ChEBI" id="CHEBI:29105"/>
    </cofactor>
</comment>
<gene>
    <name evidence="9" type="ORF">V1479_03010</name>
</gene>
<accession>A0ABV3WNN6</accession>
<dbReference type="EMBL" id="JAZHFV010000001">
    <property type="protein sequence ID" value="MEX4006257.1"/>
    <property type="molecule type" value="Genomic_DNA"/>
</dbReference>
<dbReference type="Gene3D" id="3.40.630.10">
    <property type="entry name" value="Zn peptidases"/>
    <property type="match status" value="2"/>
</dbReference>
<organism evidence="9 10">
    <name type="scientific">Neoaquamicrobium sediminum</name>
    <dbReference type="NCBI Taxonomy" id="1849104"/>
    <lineage>
        <taxon>Bacteria</taxon>
        <taxon>Pseudomonadati</taxon>
        <taxon>Pseudomonadota</taxon>
        <taxon>Alphaproteobacteria</taxon>
        <taxon>Hyphomicrobiales</taxon>
        <taxon>Phyllobacteriaceae</taxon>
        <taxon>Neoaquamicrobium</taxon>
    </lineage>
</organism>
<feature type="domain" description="Peptidase M20 dimerisation" evidence="8">
    <location>
        <begin position="232"/>
        <end position="327"/>
    </location>
</feature>
<evidence type="ECO:0000256" key="7">
    <source>
        <dbReference type="ARBA" id="ARBA00023285"/>
    </source>
</evidence>
<proteinExistence type="inferred from homology"/>
<evidence type="ECO:0000256" key="1">
    <source>
        <dbReference type="ARBA" id="ARBA00001941"/>
    </source>
</evidence>
<dbReference type="Pfam" id="PF01546">
    <property type="entry name" value="Peptidase_M20"/>
    <property type="match status" value="1"/>
</dbReference>
<dbReference type="SUPFAM" id="SSF55031">
    <property type="entry name" value="Bacterial exopeptidase dimerisation domain"/>
    <property type="match status" value="1"/>
</dbReference>
<dbReference type="NCBIfam" id="TIGR01910">
    <property type="entry name" value="DapE-ArgE"/>
    <property type="match status" value="1"/>
</dbReference>
<comment type="caution">
    <text evidence="9">The sequence shown here is derived from an EMBL/GenBank/DDBJ whole genome shotgun (WGS) entry which is preliminary data.</text>
</comment>
<evidence type="ECO:0000256" key="5">
    <source>
        <dbReference type="ARBA" id="ARBA00022801"/>
    </source>
</evidence>
<dbReference type="InterPro" id="IPR050072">
    <property type="entry name" value="Peptidase_M20A"/>
</dbReference>
<dbReference type="PANTHER" id="PTHR43808">
    <property type="entry name" value="ACETYLORNITHINE DEACETYLASE"/>
    <property type="match status" value="1"/>
</dbReference>
<keyword evidence="5" id="KW-0378">Hydrolase</keyword>
<name>A0ABV3WNN6_9HYPH</name>
<dbReference type="RefSeq" id="WP_368801601.1">
    <property type="nucleotide sequence ID" value="NZ_JAZHFV010000001.1"/>
</dbReference>
<comment type="cofactor">
    <cofactor evidence="1">
        <name>Co(2+)</name>
        <dbReference type="ChEBI" id="CHEBI:48828"/>
    </cofactor>
</comment>
<keyword evidence="6" id="KW-0862">Zinc</keyword>
<evidence type="ECO:0000256" key="2">
    <source>
        <dbReference type="ARBA" id="ARBA00001947"/>
    </source>
</evidence>
<dbReference type="Pfam" id="PF07687">
    <property type="entry name" value="M20_dimer"/>
    <property type="match status" value="1"/>
</dbReference>
<evidence type="ECO:0000256" key="3">
    <source>
        <dbReference type="ARBA" id="ARBA00006247"/>
    </source>
</evidence>
<protein>
    <submittedName>
        <fullName evidence="9">ArgE/DapE family deacylase</fullName>
    </submittedName>
</protein>
<dbReference type="InterPro" id="IPR011650">
    <property type="entry name" value="Peptidase_M20_dimer"/>
</dbReference>
<sequence>MADKETAIEKVWKLLDEEADYVVKLTQDIVRIPSVNPRFVTDAEQNREAAVQDRLQQETEALGFKSDRWEVFPDRPNLVADLPGDEDKSLILCGHVDVVPIGERSEWTVEPFGGQIADGKLYGRGAVDMKSGVAACIAAARALNKAGVDLQGRLSIHTVVDEEAGGFGAMDAVAKGKLAKAAIVAEPTWGDVIPSEGGLFWTRVTIKGRQGHAGLRFNEVWPQRDLPGRTLPGVNAVELSTRFLAALREFESIRCRTSYHPLVPPGLNTINPGVIRGGAGLGEDGLPIILTNPAIIPDVVVIDLDYKFLPNEDPAEVKKEFESFVHHFCQQDRWLREHPITVDWDYSGLYFPPMDTDANHPVIQSLVTHKTRLGKAPVIKGFEAVTDAAHYAGAGVASVIFGPSGDGFHGYDEYVDIASLQEATKTIAAAIIDWCDVR</sequence>
<reference evidence="9 10" key="1">
    <citation type="submission" date="2024-01" db="EMBL/GenBank/DDBJ databases">
        <title>New evidence supports the origin of RcGTA from prophage.</title>
        <authorList>
            <person name="Xu Y."/>
            <person name="Liu B."/>
            <person name="Chen F."/>
        </authorList>
    </citation>
    <scope>NUCLEOTIDE SEQUENCE [LARGE SCALE GENOMIC DNA]</scope>
    <source>
        <strain evidence="9 10">CBW1107-2</strain>
    </source>
</reference>
<dbReference type="InterPro" id="IPR002933">
    <property type="entry name" value="Peptidase_M20"/>
</dbReference>
<keyword evidence="7" id="KW-0170">Cobalt</keyword>
<evidence type="ECO:0000256" key="4">
    <source>
        <dbReference type="ARBA" id="ARBA00022723"/>
    </source>
</evidence>
<dbReference type="SUPFAM" id="SSF53187">
    <property type="entry name" value="Zn-dependent exopeptidases"/>
    <property type="match status" value="1"/>
</dbReference>
<evidence type="ECO:0000256" key="6">
    <source>
        <dbReference type="ARBA" id="ARBA00022833"/>
    </source>
</evidence>
<evidence type="ECO:0000313" key="10">
    <source>
        <dbReference type="Proteomes" id="UP001559025"/>
    </source>
</evidence>
<dbReference type="Proteomes" id="UP001559025">
    <property type="component" value="Unassembled WGS sequence"/>
</dbReference>
<evidence type="ECO:0000313" key="9">
    <source>
        <dbReference type="EMBL" id="MEX4006257.1"/>
    </source>
</evidence>
<dbReference type="InterPro" id="IPR036264">
    <property type="entry name" value="Bact_exopeptidase_dim_dom"/>
</dbReference>
<keyword evidence="4" id="KW-0479">Metal-binding</keyword>
<dbReference type="InterPro" id="IPR010182">
    <property type="entry name" value="ArgE/DapE"/>
</dbReference>
<comment type="similarity">
    <text evidence="3">Belongs to the peptidase M20A family.</text>
</comment>
<evidence type="ECO:0000259" key="8">
    <source>
        <dbReference type="Pfam" id="PF07687"/>
    </source>
</evidence>
<dbReference type="PANTHER" id="PTHR43808:SF25">
    <property type="entry name" value="PEPTIDASE M20 DIMERISATION DOMAIN-CONTAINING PROTEIN"/>
    <property type="match status" value="1"/>
</dbReference>
<dbReference type="Gene3D" id="3.30.70.360">
    <property type="match status" value="1"/>
</dbReference>
<keyword evidence="10" id="KW-1185">Reference proteome</keyword>